<feature type="domain" description="Peptidase M10 metallopeptidase" evidence="6">
    <location>
        <begin position="120"/>
        <end position="169"/>
    </location>
</feature>
<name>A0AA45WNX2_9BACL</name>
<dbReference type="InterPro" id="IPR001818">
    <property type="entry name" value="Pept_M10_metallopeptidase"/>
</dbReference>
<protein>
    <submittedName>
        <fullName evidence="7">Matrixin</fullName>
    </submittedName>
</protein>
<keyword evidence="4" id="KW-0862">Zinc</keyword>
<keyword evidence="8" id="KW-1185">Reference proteome</keyword>
<keyword evidence="1" id="KW-0645">Protease</keyword>
<accession>A0AA45WNX2</accession>
<dbReference type="GO" id="GO:0031012">
    <property type="term" value="C:extracellular matrix"/>
    <property type="evidence" value="ECO:0007669"/>
    <property type="project" value="InterPro"/>
</dbReference>
<dbReference type="Pfam" id="PF00413">
    <property type="entry name" value="Peptidase_M10"/>
    <property type="match status" value="1"/>
</dbReference>
<dbReference type="AlphaFoldDB" id="A0AA45WNX2"/>
<gene>
    <name evidence="7" type="ORF">SAMN06265361_103185</name>
</gene>
<sequence length="169" mass="18802">MNKFWGILLAICTGLTTAALYSSNVFAFSVTGKKQCTNPVYFRWGGSISYNHQTGATQAMKNWAAAQSYRNFVGNNTASGVIDSYREADGWNGYTGYSAGEDSCIDYWVTKLNHEYTTTYEKSVKIAGHELGHVLGLDDNNYTTTLMYKYTPNVSVPQADDIKGINYIY</sequence>
<evidence type="ECO:0000256" key="4">
    <source>
        <dbReference type="ARBA" id="ARBA00022833"/>
    </source>
</evidence>
<evidence type="ECO:0000256" key="2">
    <source>
        <dbReference type="ARBA" id="ARBA00022723"/>
    </source>
</evidence>
<keyword evidence="5" id="KW-0732">Signal</keyword>
<evidence type="ECO:0000256" key="3">
    <source>
        <dbReference type="ARBA" id="ARBA00022801"/>
    </source>
</evidence>
<dbReference type="Gene3D" id="3.40.390.10">
    <property type="entry name" value="Collagenase (Catalytic Domain)"/>
    <property type="match status" value="1"/>
</dbReference>
<keyword evidence="2" id="KW-0479">Metal-binding</keyword>
<evidence type="ECO:0000313" key="8">
    <source>
        <dbReference type="Proteomes" id="UP001157946"/>
    </source>
</evidence>
<keyword evidence="3" id="KW-0378">Hydrolase</keyword>
<dbReference type="InterPro" id="IPR024079">
    <property type="entry name" value="MetalloPept_cat_dom_sf"/>
</dbReference>
<evidence type="ECO:0000256" key="1">
    <source>
        <dbReference type="ARBA" id="ARBA00022670"/>
    </source>
</evidence>
<evidence type="ECO:0000256" key="5">
    <source>
        <dbReference type="SAM" id="SignalP"/>
    </source>
</evidence>
<dbReference type="Proteomes" id="UP001157946">
    <property type="component" value="Unassembled WGS sequence"/>
</dbReference>
<evidence type="ECO:0000313" key="7">
    <source>
        <dbReference type="EMBL" id="SMP18717.1"/>
    </source>
</evidence>
<evidence type="ECO:0000259" key="6">
    <source>
        <dbReference type="Pfam" id="PF00413"/>
    </source>
</evidence>
<dbReference type="RefSeq" id="WP_102992434.1">
    <property type="nucleotide sequence ID" value="NZ_FXTU01000003.1"/>
</dbReference>
<dbReference type="GO" id="GO:0008270">
    <property type="term" value="F:zinc ion binding"/>
    <property type="evidence" value="ECO:0007669"/>
    <property type="project" value="InterPro"/>
</dbReference>
<reference evidence="7" key="1">
    <citation type="submission" date="2017-05" db="EMBL/GenBank/DDBJ databases">
        <authorList>
            <person name="Varghese N."/>
            <person name="Submissions S."/>
        </authorList>
    </citation>
    <scope>NUCLEOTIDE SEQUENCE</scope>
    <source>
        <strain evidence="7">DSM 45262</strain>
    </source>
</reference>
<dbReference type="SUPFAM" id="SSF55486">
    <property type="entry name" value="Metalloproteases ('zincins'), catalytic domain"/>
    <property type="match status" value="1"/>
</dbReference>
<proteinExistence type="predicted"/>
<comment type="caution">
    <text evidence="7">The sequence shown here is derived from an EMBL/GenBank/DDBJ whole genome shotgun (WGS) entry which is preliminary data.</text>
</comment>
<feature type="signal peptide" evidence="5">
    <location>
        <begin position="1"/>
        <end position="27"/>
    </location>
</feature>
<dbReference type="EMBL" id="FXTU01000003">
    <property type="protein sequence ID" value="SMP18717.1"/>
    <property type="molecule type" value="Genomic_DNA"/>
</dbReference>
<feature type="chain" id="PRO_5041232465" evidence="5">
    <location>
        <begin position="28"/>
        <end position="169"/>
    </location>
</feature>
<organism evidence="7 8">
    <name type="scientific">Laceyella tengchongensis</name>
    <dbReference type="NCBI Taxonomy" id="574699"/>
    <lineage>
        <taxon>Bacteria</taxon>
        <taxon>Bacillati</taxon>
        <taxon>Bacillota</taxon>
        <taxon>Bacilli</taxon>
        <taxon>Bacillales</taxon>
        <taxon>Thermoactinomycetaceae</taxon>
        <taxon>Laceyella</taxon>
    </lineage>
</organism>
<dbReference type="GO" id="GO:0004222">
    <property type="term" value="F:metalloendopeptidase activity"/>
    <property type="evidence" value="ECO:0007669"/>
    <property type="project" value="InterPro"/>
</dbReference>
<dbReference type="GO" id="GO:0006508">
    <property type="term" value="P:proteolysis"/>
    <property type="evidence" value="ECO:0007669"/>
    <property type="project" value="UniProtKB-KW"/>
</dbReference>